<name>H0R191_9ACTN</name>
<gene>
    <name evidence="2" type="ORF">GOEFS_066_00160</name>
</gene>
<dbReference type="eggNOG" id="COG3349">
    <property type="taxonomic scope" value="Bacteria"/>
</dbReference>
<accession>H0R191</accession>
<keyword evidence="3" id="KW-1185">Reference proteome</keyword>
<dbReference type="Pfam" id="PF01593">
    <property type="entry name" value="Amino_oxidase"/>
    <property type="match status" value="1"/>
</dbReference>
<dbReference type="STRING" id="1077974.GOEFS_066_00160"/>
<dbReference type="Gene3D" id="3.50.50.60">
    <property type="entry name" value="FAD/NAD(P)-binding domain"/>
    <property type="match status" value="1"/>
</dbReference>
<dbReference type="InterPro" id="IPR019546">
    <property type="entry name" value="TAT_signal_bac_arc"/>
</dbReference>
<dbReference type="PANTHER" id="PTHR42923:SF46">
    <property type="entry name" value="AMINE OXIDASE"/>
    <property type="match status" value="1"/>
</dbReference>
<dbReference type="AlphaFoldDB" id="H0R191"/>
<dbReference type="NCBIfam" id="TIGR01409">
    <property type="entry name" value="TAT_signal_seq"/>
    <property type="match status" value="1"/>
</dbReference>
<dbReference type="InterPro" id="IPR002937">
    <property type="entry name" value="Amino_oxidase"/>
</dbReference>
<protein>
    <submittedName>
        <fullName evidence="2">Putative oxidoreductase</fullName>
    </submittedName>
</protein>
<dbReference type="EMBL" id="BAEH01000066">
    <property type="protein sequence ID" value="GAB18842.1"/>
    <property type="molecule type" value="Genomic_DNA"/>
</dbReference>
<reference evidence="2 3" key="1">
    <citation type="submission" date="2011-12" db="EMBL/GenBank/DDBJ databases">
        <title>Whole genome shotgun sequence of Gordonia effusa NBRC 100432.</title>
        <authorList>
            <person name="Yoshida I."/>
            <person name="Takarada H."/>
            <person name="Hosoyama A."/>
            <person name="Tsuchikane K."/>
            <person name="Katsumata H."/>
            <person name="Yamazaki S."/>
            <person name="Fujita N."/>
        </authorList>
    </citation>
    <scope>NUCLEOTIDE SEQUENCE [LARGE SCALE GENOMIC DNA]</scope>
    <source>
        <strain evidence="2 3">NBRC 100432</strain>
    </source>
</reference>
<proteinExistence type="predicted"/>
<organism evidence="2 3">
    <name type="scientific">Gordonia effusa NBRC 100432</name>
    <dbReference type="NCBI Taxonomy" id="1077974"/>
    <lineage>
        <taxon>Bacteria</taxon>
        <taxon>Bacillati</taxon>
        <taxon>Actinomycetota</taxon>
        <taxon>Actinomycetes</taxon>
        <taxon>Mycobacteriales</taxon>
        <taxon>Gordoniaceae</taxon>
        <taxon>Gordonia</taxon>
    </lineage>
</organism>
<dbReference type="SUPFAM" id="SSF51905">
    <property type="entry name" value="FAD/NAD(P)-binding domain"/>
    <property type="match status" value="1"/>
</dbReference>
<dbReference type="eggNOG" id="COG1233">
    <property type="taxonomic scope" value="Bacteria"/>
</dbReference>
<dbReference type="PANTHER" id="PTHR42923">
    <property type="entry name" value="PROTOPORPHYRINOGEN OXIDASE"/>
    <property type="match status" value="1"/>
</dbReference>
<evidence type="ECO:0000313" key="2">
    <source>
        <dbReference type="EMBL" id="GAB18842.1"/>
    </source>
</evidence>
<sequence length="612" mass="67118">MVRDRTVAAGITRRELLKGSAIAVAGASALSLGTTVPQARANPPVPPRVGDGRDVAIFGGGMAGLSAAHELIERGYTVTVYEPAFLGGKARSMPVSGTGTRGRYDLPGEHGFRFFPGCYQHVPNTMSRIPIGASNVKDAHLVAADALTLGLYGDPYLPLILPAHLEAIVTTADTTLQLKNIQNAFIDLFRGLGQVPLTELTYFAYKMTIIATSCDERRIGQWDNVSWYDYIKADQMSPDYGNYLATALSSSLVAAKAKKASARTIAQIGLALAYAISGLIPEYSRAPLLGNVDMVLNRPTNQAWIDPWVRYLKARGVQFAMDSGLAELTVKNRRITKARVVNRSGRSSEVSADWYVAAMPLNRIRPLLTTSLLHAAPHLEGLTQLQDDWMVGIQYYLSRRNDTPRAHVALLGSPWALTAIFQAKVWGQDLARTYGDGRVREILSVDISNWDEVGVLYGKTAKQCTAQEIAREVWVQLRRGLNRGGYDLIRDRDLIRWHLDPGITWRNGQAANATPLLINTAGSYAKRPTATTEINNLFIGGDHVRSNIDLATMEGANESGRRVANGILDATDSSARRAKTYPLHEMALMDPLKDVDRARWHAHQPHIFDIGI</sequence>
<dbReference type="InterPro" id="IPR050464">
    <property type="entry name" value="Zeta_carotene_desat/Oxidored"/>
</dbReference>
<dbReference type="InterPro" id="IPR036188">
    <property type="entry name" value="FAD/NAD-bd_sf"/>
</dbReference>
<comment type="caution">
    <text evidence="2">The sequence shown here is derived from an EMBL/GenBank/DDBJ whole genome shotgun (WGS) entry which is preliminary data.</text>
</comment>
<evidence type="ECO:0000259" key="1">
    <source>
        <dbReference type="Pfam" id="PF01593"/>
    </source>
</evidence>
<dbReference type="Proteomes" id="UP000035034">
    <property type="component" value="Unassembled WGS sequence"/>
</dbReference>
<dbReference type="RefSeq" id="WP_007318178.1">
    <property type="nucleotide sequence ID" value="NZ_BAEH01000066.1"/>
</dbReference>
<feature type="domain" description="Amine oxidase" evidence="1">
    <location>
        <begin position="62"/>
        <end position="568"/>
    </location>
</feature>
<dbReference type="InterPro" id="IPR006311">
    <property type="entry name" value="TAT_signal"/>
</dbReference>
<dbReference type="GO" id="GO:0016491">
    <property type="term" value="F:oxidoreductase activity"/>
    <property type="evidence" value="ECO:0007669"/>
    <property type="project" value="InterPro"/>
</dbReference>
<evidence type="ECO:0000313" key="3">
    <source>
        <dbReference type="Proteomes" id="UP000035034"/>
    </source>
</evidence>
<dbReference type="PROSITE" id="PS51318">
    <property type="entry name" value="TAT"/>
    <property type="match status" value="1"/>
</dbReference>